<feature type="domain" description="Roadblock/LAMTOR2" evidence="1">
    <location>
        <begin position="11"/>
        <end position="96"/>
    </location>
</feature>
<dbReference type="RefSeq" id="WP_015816930.1">
    <property type="nucleotide sequence ID" value="NC_012997.1"/>
</dbReference>
<dbReference type="Proteomes" id="UP000009080">
    <property type="component" value="Chromosome"/>
</dbReference>
<protein>
    <recommendedName>
        <fullName evidence="1">Roadblock/LAMTOR2 domain-containing protein</fullName>
    </recommendedName>
</protein>
<dbReference type="EMBL" id="CP001614">
    <property type="protein sequence ID" value="ACR10818.1"/>
    <property type="molecule type" value="Genomic_DNA"/>
</dbReference>
<keyword evidence="3" id="KW-1185">Reference proteome</keyword>
<evidence type="ECO:0000313" key="3">
    <source>
        <dbReference type="Proteomes" id="UP000009080"/>
    </source>
</evidence>
<evidence type="ECO:0000259" key="1">
    <source>
        <dbReference type="Pfam" id="PF03259"/>
    </source>
</evidence>
<proteinExistence type="predicted"/>
<dbReference type="InterPro" id="IPR004942">
    <property type="entry name" value="Roadblock/LAMTOR2_dom"/>
</dbReference>
<reference evidence="2 3" key="1">
    <citation type="journal article" date="2009" name="PLoS ONE">
        <title>The complete genome of Teredinibacter turnerae T7901: an intracellular endosymbiont of marine wood-boring bivalves (shipworms).</title>
        <authorList>
            <person name="Yang J.C."/>
            <person name="Madupu R."/>
            <person name="Durkin A.S."/>
            <person name="Ekborg N.A."/>
            <person name="Pedamallu C.S."/>
            <person name="Hostetler J.B."/>
            <person name="Radune D."/>
            <person name="Toms B.S."/>
            <person name="Henrissat B."/>
            <person name="Coutinho P.M."/>
            <person name="Schwarz S."/>
            <person name="Field L."/>
            <person name="Trindade-Silva A.E."/>
            <person name="Soares C.A.G."/>
            <person name="Elshahawi S."/>
            <person name="Hanora A."/>
            <person name="Schmidt E.W."/>
            <person name="Haygood M.G."/>
            <person name="Posfai J."/>
            <person name="Benner J."/>
            <person name="Madinger C."/>
            <person name="Nove J."/>
            <person name="Anton B."/>
            <person name="Chaudhary K."/>
            <person name="Foster J."/>
            <person name="Holman A."/>
            <person name="Kumar S."/>
            <person name="Lessard P.A."/>
            <person name="Luyten Y.A."/>
            <person name="Slatko B."/>
            <person name="Wood N."/>
            <person name="Wu B."/>
            <person name="Teplitski M."/>
            <person name="Mougous J.D."/>
            <person name="Ward N."/>
            <person name="Eisen J.A."/>
            <person name="Badger J.H."/>
            <person name="Distel D.L."/>
        </authorList>
    </citation>
    <scope>NUCLEOTIDE SEQUENCE [LARGE SCALE GENOMIC DNA]</scope>
    <source>
        <strain evidence="3">ATCC 39867 / T7901</strain>
    </source>
</reference>
<sequence length="122" mass="13579">MSQLHLKRALLELSLEHGVIGCALVATDTGFVFASTLVQSEFEIIAESARDYWILHTKNTQAFDRLGDVRNISVQHQKGLLNVQPCDDQTLLVTLAKLGHVQWQNWPEKVANLAKNLSVSAN</sequence>
<dbReference type="AlphaFoldDB" id="C5BJ85"/>
<evidence type="ECO:0000313" key="2">
    <source>
        <dbReference type="EMBL" id="ACR10818.1"/>
    </source>
</evidence>
<dbReference type="OrthoDB" id="8909501at2"/>
<dbReference type="STRING" id="377629.TERTU_4501"/>
<dbReference type="eggNOG" id="ENOG5030SX5">
    <property type="taxonomic scope" value="Bacteria"/>
</dbReference>
<dbReference type="Pfam" id="PF03259">
    <property type="entry name" value="Robl_LC7"/>
    <property type="match status" value="1"/>
</dbReference>
<name>C5BJ85_TERTT</name>
<dbReference type="HOGENOM" id="CLU_2025626_0_0_6"/>
<dbReference type="KEGG" id="ttu:TERTU_4501"/>
<organism evidence="2 3">
    <name type="scientific">Teredinibacter turnerae (strain ATCC 39867 / T7901)</name>
    <dbReference type="NCBI Taxonomy" id="377629"/>
    <lineage>
        <taxon>Bacteria</taxon>
        <taxon>Pseudomonadati</taxon>
        <taxon>Pseudomonadota</taxon>
        <taxon>Gammaproteobacteria</taxon>
        <taxon>Cellvibrionales</taxon>
        <taxon>Cellvibrionaceae</taxon>
        <taxon>Teredinibacter</taxon>
    </lineage>
</organism>
<accession>C5BJ85</accession>
<gene>
    <name evidence="2" type="ordered locus">TERTU_4501</name>
</gene>